<dbReference type="Pfam" id="PF00441">
    <property type="entry name" value="Acyl-CoA_dh_1"/>
    <property type="match status" value="1"/>
</dbReference>
<evidence type="ECO:0000256" key="1">
    <source>
        <dbReference type="ARBA" id="ARBA00001974"/>
    </source>
</evidence>
<dbReference type="Pfam" id="PF02771">
    <property type="entry name" value="Acyl-CoA_dh_N"/>
    <property type="match status" value="1"/>
</dbReference>
<evidence type="ECO:0000256" key="4">
    <source>
        <dbReference type="ARBA" id="ARBA00022827"/>
    </source>
</evidence>
<feature type="domain" description="Acyl-CoA dehydrogenase/oxidase C-terminal" evidence="7">
    <location>
        <begin position="274"/>
        <end position="432"/>
    </location>
</feature>
<proteinExistence type="inferred from homology"/>
<protein>
    <submittedName>
        <fullName evidence="10">Butyryl-CoA dehydrogenase</fullName>
    </submittedName>
</protein>
<dbReference type="InterPro" id="IPR013786">
    <property type="entry name" value="AcylCoA_DH/ox_N"/>
</dbReference>
<dbReference type="SUPFAM" id="SSF56645">
    <property type="entry name" value="Acyl-CoA dehydrogenase NM domain-like"/>
    <property type="match status" value="1"/>
</dbReference>
<dbReference type="InterPro" id="IPR009075">
    <property type="entry name" value="AcylCo_DH/oxidase_C"/>
</dbReference>
<organism evidence="10 11">
    <name type="scientific">Enhygromyxa salina</name>
    <dbReference type="NCBI Taxonomy" id="215803"/>
    <lineage>
        <taxon>Bacteria</taxon>
        <taxon>Pseudomonadati</taxon>
        <taxon>Myxococcota</taxon>
        <taxon>Polyangia</taxon>
        <taxon>Nannocystales</taxon>
        <taxon>Nannocystaceae</taxon>
        <taxon>Enhygromyxa</taxon>
    </lineage>
</organism>
<reference evidence="10 11" key="1">
    <citation type="submission" date="2014-12" db="EMBL/GenBank/DDBJ databases">
        <title>Genome assembly of Enhygromyxa salina DSM 15201.</title>
        <authorList>
            <person name="Sharma G."/>
            <person name="Subramanian S."/>
        </authorList>
    </citation>
    <scope>NUCLEOTIDE SEQUENCE [LARGE SCALE GENOMIC DNA]</scope>
    <source>
        <strain evidence="10 11">DSM 15201</strain>
    </source>
</reference>
<evidence type="ECO:0000259" key="8">
    <source>
        <dbReference type="Pfam" id="PF02770"/>
    </source>
</evidence>
<dbReference type="InterPro" id="IPR036250">
    <property type="entry name" value="AcylCo_DH-like_C"/>
</dbReference>
<dbReference type="Gene3D" id="1.10.540.10">
    <property type="entry name" value="Acyl-CoA dehydrogenase/oxidase, N-terminal domain"/>
    <property type="match status" value="1"/>
</dbReference>
<keyword evidence="4 6" id="KW-0274">FAD</keyword>
<comment type="similarity">
    <text evidence="2 6">Belongs to the acyl-CoA dehydrogenase family.</text>
</comment>
<evidence type="ECO:0000256" key="6">
    <source>
        <dbReference type="RuleBase" id="RU362125"/>
    </source>
</evidence>
<dbReference type="Gene3D" id="1.20.140.10">
    <property type="entry name" value="Butyryl-CoA Dehydrogenase, subunit A, domain 3"/>
    <property type="match status" value="2"/>
</dbReference>
<keyword evidence="5 6" id="KW-0560">Oxidoreductase</keyword>
<dbReference type="Proteomes" id="UP000031599">
    <property type="component" value="Unassembled WGS sequence"/>
</dbReference>
<dbReference type="GO" id="GO:0050660">
    <property type="term" value="F:flavin adenine dinucleotide binding"/>
    <property type="evidence" value="ECO:0007669"/>
    <property type="project" value="InterPro"/>
</dbReference>
<dbReference type="InterPro" id="IPR006091">
    <property type="entry name" value="Acyl-CoA_Oxase/DH_mid-dom"/>
</dbReference>
<accession>A0A0C1ZS10</accession>
<dbReference type="GO" id="GO:0003995">
    <property type="term" value="F:acyl-CoA dehydrogenase activity"/>
    <property type="evidence" value="ECO:0007669"/>
    <property type="project" value="TreeGrafter"/>
</dbReference>
<evidence type="ECO:0000256" key="2">
    <source>
        <dbReference type="ARBA" id="ARBA00009347"/>
    </source>
</evidence>
<dbReference type="InterPro" id="IPR009100">
    <property type="entry name" value="AcylCoA_DH/oxidase_NM_dom_sf"/>
</dbReference>
<dbReference type="Gene3D" id="2.40.110.10">
    <property type="entry name" value="Butyryl-CoA Dehydrogenase, subunit A, domain 2"/>
    <property type="match status" value="1"/>
</dbReference>
<evidence type="ECO:0000256" key="5">
    <source>
        <dbReference type="ARBA" id="ARBA00023002"/>
    </source>
</evidence>
<feature type="domain" description="Acyl-CoA oxidase/dehydrogenase middle" evidence="8">
    <location>
        <begin position="168"/>
        <end position="262"/>
    </location>
</feature>
<dbReference type="Pfam" id="PF02770">
    <property type="entry name" value="Acyl-CoA_dh_M"/>
    <property type="match status" value="1"/>
</dbReference>
<dbReference type="FunFam" id="1.10.540.10:FF:000001">
    <property type="entry name" value="Very long-chain-specific acyl-CoA dehydrogenase, mitochondrial"/>
    <property type="match status" value="1"/>
</dbReference>
<dbReference type="EMBL" id="JMCC02000087">
    <property type="protein sequence ID" value="KIG13858.1"/>
    <property type="molecule type" value="Genomic_DNA"/>
</dbReference>
<name>A0A0C1ZS10_9BACT</name>
<sequence length="647" mass="71520">MSGADELIQARQARAVAEESRERQWTGASFIQDLFMGRFRLDLVESLEFQPPARPEFAQFMQALRGFLLTNVDPVEIDASGEYPPHVIEGLRELGAFGLKIPKDYGGLGMSHIEYVHVMELLGSHDANVTALLSAHQAIGVPQPIMLFGSPEQKRRFLPRCARGAISAFALTEPAVGSDPARIQTRAALSEDQSHYVLDGDKLWCTNGTLAELLVVMARDPASGRINAFVVETAWPGVSIEHRCRFMGLRALANAYITFRQVRVPKDNLIGPVGEGLRVALTTLNTGRLTLPAATAGAAKKCAEIVRKWSSARVQWGQPIGKHEAIAHLNAKIVSSALAMESVAYAVGELADREQFDIRLEAAAAKEWNTVRAWHLLDDTLQVRGGRGYETELSLAARGEPAIGVERALRDARINTIFEGSSEIMHLFMAREAVDEHLEIAGALVDPQASGAQRVAALPGALGFYAWWYPSRWIGWGRWPRYRGYGRLAGHLRFVDRCCRRLARAVFHGMAVYRAKLERKQAFLFRAVDVAMELFVITVTIRRAHLLHARDPGSSSTTGALELADLFASGARERIRQHLRALWHNDDNAGYDVGRQLLAGRYAWLERGIIGIAEQADELVPKSIDELLAAEHAPREQVEGSEDRRAG</sequence>
<dbReference type="PANTHER" id="PTHR43884">
    <property type="entry name" value="ACYL-COA DEHYDROGENASE"/>
    <property type="match status" value="1"/>
</dbReference>
<evidence type="ECO:0000256" key="3">
    <source>
        <dbReference type="ARBA" id="ARBA00022630"/>
    </source>
</evidence>
<dbReference type="PANTHER" id="PTHR43884:SF9">
    <property type="entry name" value="COMPLEX I ASSEMBLY FACTOR ACAD9, MITOCHONDRIAL"/>
    <property type="match status" value="1"/>
</dbReference>
<keyword evidence="3 6" id="KW-0285">Flavoprotein</keyword>
<evidence type="ECO:0000259" key="9">
    <source>
        <dbReference type="Pfam" id="PF02771"/>
    </source>
</evidence>
<dbReference type="SUPFAM" id="SSF47203">
    <property type="entry name" value="Acyl-CoA dehydrogenase C-terminal domain-like"/>
    <property type="match status" value="1"/>
</dbReference>
<evidence type="ECO:0000259" key="7">
    <source>
        <dbReference type="Pfam" id="PF00441"/>
    </source>
</evidence>
<comment type="cofactor">
    <cofactor evidence="1 6">
        <name>FAD</name>
        <dbReference type="ChEBI" id="CHEBI:57692"/>
    </cofactor>
</comment>
<evidence type="ECO:0000313" key="10">
    <source>
        <dbReference type="EMBL" id="KIG13858.1"/>
    </source>
</evidence>
<dbReference type="InterPro" id="IPR046373">
    <property type="entry name" value="Acyl-CoA_Oxase/DH_mid-dom_sf"/>
</dbReference>
<gene>
    <name evidence="10" type="ORF">DB30_07513</name>
</gene>
<dbReference type="InterPro" id="IPR037069">
    <property type="entry name" value="AcylCoA_DH/ox_N_sf"/>
</dbReference>
<dbReference type="RefSeq" id="WP_052554927.1">
    <property type="nucleotide sequence ID" value="NZ_JMCC02000087.1"/>
</dbReference>
<evidence type="ECO:0000313" key="11">
    <source>
        <dbReference type="Proteomes" id="UP000031599"/>
    </source>
</evidence>
<dbReference type="AlphaFoldDB" id="A0A0C1ZS10"/>
<comment type="caution">
    <text evidence="10">The sequence shown here is derived from an EMBL/GenBank/DDBJ whole genome shotgun (WGS) entry which is preliminary data.</text>
</comment>
<feature type="domain" description="Acyl-CoA dehydrogenase/oxidase N-terminal" evidence="9">
    <location>
        <begin position="56"/>
        <end position="164"/>
    </location>
</feature>